<feature type="region of interest" description="Disordered" evidence="1">
    <location>
        <begin position="108"/>
        <end position="208"/>
    </location>
</feature>
<evidence type="ECO:0000256" key="1">
    <source>
        <dbReference type="SAM" id="MobiDB-lite"/>
    </source>
</evidence>
<reference evidence="2 3" key="1">
    <citation type="submission" date="2016-05" db="EMBL/GenBank/DDBJ databases">
        <title>Genome sequencing reveals origins of a unique bacterial endosymbiosis in the earliest lineages of terrestrial Fungi.</title>
        <authorList>
            <consortium name="DOE Joint Genome Institute"/>
            <person name="Uehling J."/>
            <person name="Gryganskyi A."/>
            <person name="Hameed K."/>
            <person name="Tschaplinski T."/>
            <person name="Misztal P."/>
            <person name="Wu S."/>
            <person name="Desiro A."/>
            <person name="Vande Pol N."/>
            <person name="Du Z.-Y."/>
            <person name="Zienkiewicz A."/>
            <person name="Zienkiewicz K."/>
            <person name="Morin E."/>
            <person name="Tisserant E."/>
            <person name="Splivallo R."/>
            <person name="Hainaut M."/>
            <person name="Henrissat B."/>
            <person name="Ohm R."/>
            <person name="Kuo A."/>
            <person name="Yan J."/>
            <person name="Lipzen A."/>
            <person name="Nolan M."/>
            <person name="Labutti K."/>
            <person name="Barry K."/>
            <person name="Goldstein A."/>
            <person name="Labbe J."/>
            <person name="Schadt C."/>
            <person name="Tuskan G."/>
            <person name="Grigoriev I."/>
            <person name="Martin F."/>
            <person name="Vilgalys R."/>
            <person name="Bonito G."/>
        </authorList>
    </citation>
    <scope>NUCLEOTIDE SEQUENCE [LARGE SCALE GENOMIC DNA]</scope>
    <source>
        <strain evidence="2 3">AG-77</strain>
    </source>
</reference>
<accession>A0A197KG47</accession>
<feature type="compositionally biased region" description="Polar residues" evidence="1">
    <location>
        <begin position="189"/>
        <end position="208"/>
    </location>
</feature>
<keyword evidence="3" id="KW-1185">Reference proteome</keyword>
<protein>
    <submittedName>
        <fullName evidence="2">Uncharacterized protein</fullName>
    </submittedName>
</protein>
<dbReference type="EMBL" id="KV442014">
    <property type="protein sequence ID" value="OAQ35354.1"/>
    <property type="molecule type" value="Genomic_DNA"/>
</dbReference>
<organism evidence="2 3">
    <name type="scientific">Linnemannia elongata AG-77</name>
    <dbReference type="NCBI Taxonomy" id="1314771"/>
    <lineage>
        <taxon>Eukaryota</taxon>
        <taxon>Fungi</taxon>
        <taxon>Fungi incertae sedis</taxon>
        <taxon>Mucoromycota</taxon>
        <taxon>Mortierellomycotina</taxon>
        <taxon>Mortierellomycetes</taxon>
        <taxon>Mortierellales</taxon>
        <taxon>Mortierellaceae</taxon>
        <taxon>Linnemannia</taxon>
    </lineage>
</organism>
<feature type="region of interest" description="Disordered" evidence="1">
    <location>
        <begin position="1"/>
        <end position="24"/>
    </location>
</feature>
<dbReference type="Proteomes" id="UP000078512">
    <property type="component" value="Unassembled WGS sequence"/>
</dbReference>
<proteinExistence type="predicted"/>
<dbReference type="AlphaFoldDB" id="A0A197KG47"/>
<feature type="compositionally biased region" description="Basic and acidic residues" evidence="1">
    <location>
        <begin position="169"/>
        <end position="182"/>
    </location>
</feature>
<evidence type="ECO:0000313" key="2">
    <source>
        <dbReference type="EMBL" id="OAQ35354.1"/>
    </source>
</evidence>
<evidence type="ECO:0000313" key="3">
    <source>
        <dbReference type="Proteomes" id="UP000078512"/>
    </source>
</evidence>
<sequence length="208" mass="22485">MSLIPIRAREKDSDDDEDSGDKRSVSTTTMALANFDAGDLDTPAYSTAQTLGTAIRMFNGVALQGKGEDHQDGDSTPKAIGFEMDFYQVTNQGAVDLTVHKFDSYNDTHSGQDLGDEDNGARGTYYSDSDQETVCGYGSGEDKDSFGRNHKAADNANDPGDSYEDEDGDHQYEYVDHWNSDKDLEDSDAGSQATNDSAGTTSAVKKLD</sequence>
<feature type="compositionally biased region" description="Basic and acidic residues" evidence="1">
    <location>
        <begin position="140"/>
        <end position="153"/>
    </location>
</feature>
<name>A0A197KG47_9FUNG</name>
<gene>
    <name evidence="2" type="ORF">K457DRAFT_120756</name>
</gene>